<protein>
    <submittedName>
        <fullName evidence="2">Uncharacterized protein</fullName>
    </submittedName>
</protein>
<keyword evidence="1" id="KW-0472">Membrane</keyword>
<feature type="transmembrane region" description="Helical" evidence="1">
    <location>
        <begin position="124"/>
        <end position="143"/>
    </location>
</feature>
<feature type="transmembrane region" description="Helical" evidence="1">
    <location>
        <begin position="12"/>
        <end position="32"/>
    </location>
</feature>
<comment type="caution">
    <text evidence="2">The sequence shown here is derived from an EMBL/GenBank/DDBJ whole genome shotgun (WGS) entry which is preliminary data.</text>
</comment>
<keyword evidence="1" id="KW-0812">Transmembrane</keyword>
<proteinExistence type="predicted"/>
<dbReference type="EMBL" id="BAABFX010000025">
    <property type="protein sequence ID" value="GAA4394721.1"/>
    <property type="molecule type" value="Genomic_DNA"/>
</dbReference>
<reference evidence="3" key="1">
    <citation type="journal article" date="2019" name="Int. J. Syst. Evol. Microbiol.">
        <title>The Global Catalogue of Microorganisms (GCM) 10K type strain sequencing project: providing services to taxonomists for standard genome sequencing and annotation.</title>
        <authorList>
            <consortium name="The Broad Institute Genomics Platform"/>
            <consortium name="The Broad Institute Genome Sequencing Center for Infectious Disease"/>
            <person name="Wu L."/>
            <person name="Ma J."/>
        </authorList>
    </citation>
    <scope>NUCLEOTIDE SEQUENCE [LARGE SCALE GENOMIC DNA]</scope>
    <source>
        <strain evidence="3">JCM 17738</strain>
    </source>
</reference>
<feature type="transmembrane region" description="Helical" evidence="1">
    <location>
        <begin position="44"/>
        <end position="65"/>
    </location>
</feature>
<evidence type="ECO:0000313" key="3">
    <source>
        <dbReference type="Proteomes" id="UP001500390"/>
    </source>
</evidence>
<accession>A0ABP8JQX4</accession>
<evidence type="ECO:0000256" key="1">
    <source>
        <dbReference type="SAM" id="Phobius"/>
    </source>
</evidence>
<gene>
    <name evidence="2" type="ORF">GCM10023153_16060</name>
</gene>
<dbReference type="RefSeq" id="WP_159902163.1">
    <property type="nucleotide sequence ID" value="NZ_BAABFX010000025.1"/>
</dbReference>
<feature type="transmembrane region" description="Helical" evidence="1">
    <location>
        <begin position="72"/>
        <end position="93"/>
    </location>
</feature>
<sequence length="144" mass="14841">MTAQEHPSPHPRAGLVTWGLVLVLIALPVVWLDVYLLATDDASAQYLVGRYSLLLGLAAAVMLVIERLRRLTAWAALSATALAWLGVVLGRVLDTGASAYPWVIAGAAVVAAVTAGMPGPHRGASVRTAVLLAVTTGIGLLGLA</sequence>
<dbReference type="Proteomes" id="UP001500390">
    <property type="component" value="Unassembled WGS sequence"/>
</dbReference>
<keyword evidence="3" id="KW-1185">Reference proteome</keyword>
<organism evidence="2 3">
    <name type="scientific">Ornithinibacter aureus</name>
    <dbReference type="NCBI Taxonomy" id="622664"/>
    <lineage>
        <taxon>Bacteria</taxon>
        <taxon>Bacillati</taxon>
        <taxon>Actinomycetota</taxon>
        <taxon>Actinomycetes</taxon>
        <taxon>Micrococcales</taxon>
        <taxon>Intrasporangiaceae</taxon>
        <taxon>Ornithinibacter</taxon>
    </lineage>
</organism>
<keyword evidence="1" id="KW-1133">Transmembrane helix</keyword>
<feature type="transmembrane region" description="Helical" evidence="1">
    <location>
        <begin position="99"/>
        <end position="117"/>
    </location>
</feature>
<name>A0ABP8JQX4_9MICO</name>
<evidence type="ECO:0000313" key="2">
    <source>
        <dbReference type="EMBL" id="GAA4394721.1"/>
    </source>
</evidence>